<evidence type="ECO:0000256" key="1">
    <source>
        <dbReference type="SAM" id="MobiDB-lite"/>
    </source>
</evidence>
<organism evidence="2">
    <name type="scientific">Pedococcus sp. KACC 23699</name>
    <dbReference type="NCBI Taxonomy" id="3149228"/>
    <lineage>
        <taxon>Bacteria</taxon>
        <taxon>Bacillati</taxon>
        <taxon>Actinomycetota</taxon>
        <taxon>Actinomycetes</taxon>
        <taxon>Micrococcales</taxon>
        <taxon>Intrasporangiaceae</taxon>
        <taxon>Pedococcus</taxon>
    </lineage>
</organism>
<proteinExistence type="predicted"/>
<dbReference type="RefSeq" id="WP_406829328.1">
    <property type="nucleotide sequence ID" value="NZ_CP157483.1"/>
</dbReference>
<dbReference type="EMBL" id="CP157483">
    <property type="protein sequence ID" value="XBO41928.1"/>
    <property type="molecule type" value="Genomic_DNA"/>
</dbReference>
<gene>
    <name evidence="2" type="ORF">ABEG17_10000</name>
</gene>
<name>A0AAU7JNV4_9MICO</name>
<evidence type="ECO:0000313" key="2">
    <source>
        <dbReference type="EMBL" id="XBO41928.1"/>
    </source>
</evidence>
<reference evidence="2" key="1">
    <citation type="submission" date="2024-05" db="EMBL/GenBank/DDBJ databases">
        <authorList>
            <person name="Kim S."/>
            <person name="Heo J."/>
            <person name="Choi H."/>
            <person name="Choi Y."/>
            <person name="Kwon S.-W."/>
            <person name="Kim Y."/>
        </authorList>
    </citation>
    <scope>NUCLEOTIDE SEQUENCE</scope>
    <source>
        <strain evidence="2">KACC 23699</strain>
    </source>
</reference>
<dbReference type="AlphaFoldDB" id="A0AAU7JNV4"/>
<accession>A0AAU7JNV4</accession>
<feature type="region of interest" description="Disordered" evidence="1">
    <location>
        <begin position="94"/>
        <end position="130"/>
    </location>
</feature>
<feature type="compositionally biased region" description="Pro residues" evidence="1">
    <location>
        <begin position="115"/>
        <end position="125"/>
    </location>
</feature>
<sequence length="239" mass="25087">MSESNGAADETLARITELARAALQAQSSLARQSLDLGRATLAGDVDRTATGRAYVDALTRESVRYWREVGTLGLDYAGELLALGSRAAGRVISESTTAGAASRGVRTSQPGRRSAPPPPEPPPAPVVDRDGARPVIPVLLRAAVGQVAQASVTVVNRHSRQRRVELTASELRDATGTVVALELRVDPDHVTIDAGTEHQVTVEADLDPDLVRPGQRYTGTVEVTGGDEATLGVTVEVAD</sequence>
<feature type="compositionally biased region" description="Polar residues" evidence="1">
    <location>
        <begin position="94"/>
        <end position="111"/>
    </location>
</feature>
<protein>
    <submittedName>
        <fullName evidence="2">Uncharacterized protein</fullName>
    </submittedName>
</protein>